<name>A0A6J5M7C8_9CAUD</name>
<feature type="region of interest" description="Disordered" evidence="1">
    <location>
        <begin position="168"/>
        <end position="187"/>
    </location>
</feature>
<proteinExistence type="predicted"/>
<dbReference type="EMBL" id="LR796422">
    <property type="protein sequence ID" value="CAB4142965.1"/>
    <property type="molecule type" value="Genomic_DNA"/>
</dbReference>
<accession>A0A6J5M7C8</accession>
<reference evidence="2" key="1">
    <citation type="submission" date="2020-04" db="EMBL/GenBank/DDBJ databases">
        <authorList>
            <person name="Chiriac C."/>
            <person name="Salcher M."/>
            <person name="Ghai R."/>
            <person name="Kavagutti S V."/>
        </authorList>
    </citation>
    <scope>NUCLEOTIDE SEQUENCE</scope>
</reference>
<sequence length="325" mass="36774">MSSIQFQQDVARTIAPINDGTYGRIIPLDVDITVRHLLDLMRDANLQKRRIFYGREIRQEDCLEHEAFTRLHSRVSALPSETHSSGKGLFAKQIPGLPDDPEIRSRLDNLMNRYHAVLGLLSEIAELALLDSIVLQELLTCLYKDTSLSEFDSLVQDVEDSFHYTLQSLKGEKPSPPEDKGIGRDPQFEDRVVERDPQFEELADTLFYCAHHLLTSTNPTYKGRVSLSSLCLAVNAKLKVRYPNLFSPELSHEAVRDREAEMNAFYFTLDTDSHRNDLFLLNEVKFDATIKHEGVVGLGPVTLEDAEGRNIDDILSLPRPADPAN</sequence>
<evidence type="ECO:0000313" key="2">
    <source>
        <dbReference type="EMBL" id="CAB4142965.1"/>
    </source>
</evidence>
<organism evidence="2">
    <name type="scientific">uncultured Caudovirales phage</name>
    <dbReference type="NCBI Taxonomy" id="2100421"/>
    <lineage>
        <taxon>Viruses</taxon>
        <taxon>Duplodnaviria</taxon>
        <taxon>Heunggongvirae</taxon>
        <taxon>Uroviricota</taxon>
        <taxon>Caudoviricetes</taxon>
        <taxon>Peduoviridae</taxon>
        <taxon>Maltschvirus</taxon>
        <taxon>Maltschvirus maltsch</taxon>
    </lineage>
</organism>
<evidence type="ECO:0000256" key="1">
    <source>
        <dbReference type="SAM" id="MobiDB-lite"/>
    </source>
</evidence>
<feature type="compositionally biased region" description="Basic and acidic residues" evidence="1">
    <location>
        <begin position="170"/>
        <end position="187"/>
    </location>
</feature>
<gene>
    <name evidence="2" type="ORF">UFOVP448_55</name>
</gene>
<protein>
    <submittedName>
        <fullName evidence="2">Uncharacterized protein</fullName>
    </submittedName>
</protein>